<reference evidence="3 4" key="1">
    <citation type="journal article" date="2019" name="Mol. Biol. Evol.">
        <title>Blast fungal genomes show frequent chromosomal changes, gene gains and losses, and effector gene turnover.</title>
        <authorList>
            <person name="Gomez Luciano L.B."/>
            <person name="Jason Tsai I."/>
            <person name="Chuma I."/>
            <person name="Tosa Y."/>
            <person name="Chen Y.H."/>
            <person name="Li J.Y."/>
            <person name="Li M.Y."/>
            <person name="Jade Lu M.Y."/>
            <person name="Nakayashiki H."/>
            <person name="Li W.H."/>
        </authorList>
    </citation>
    <scope>NUCLEOTIDE SEQUENCE [LARGE SCALE GENOMIC DNA]</scope>
    <source>
        <strain evidence="3">MZ5-1-6</strain>
    </source>
</reference>
<dbReference type="GO" id="GO:0016491">
    <property type="term" value="F:oxidoreductase activity"/>
    <property type="evidence" value="ECO:0007669"/>
    <property type="project" value="InterPro"/>
</dbReference>
<dbReference type="Gene3D" id="1.10.405.20">
    <property type="match status" value="1"/>
</dbReference>
<accession>A0A4V1C7E6</accession>
<dbReference type="EMBL" id="CP034208">
    <property type="protein sequence ID" value="QBZ63118.1"/>
    <property type="molecule type" value="Genomic_DNA"/>
</dbReference>
<evidence type="ECO:0000256" key="1">
    <source>
        <dbReference type="SAM" id="SignalP"/>
    </source>
</evidence>
<dbReference type="Gene3D" id="3.50.50.60">
    <property type="entry name" value="FAD/NAD(P)-binding domain"/>
    <property type="match status" value="1"/>
</dbReference>
<feature type="signal peptide" evidence="1">
    <location>
        <begin position="1"/>
        <end position="23"/>
    </location>
</feature>
<protein>
    <recommendedName>
        <fullName evidence="2">Amine oxidase domain-containing protein</fullName>
    </recommendedName>
</protein>
<feature type="chain" id="PRO_5020423599" description="Amine oxidase domain-containing protein" evidence="1">
    <location>
        <begin position="24"/>
        <end position="492"/>
    </location>
</feature>
<evidence type="ECO:0000313" key="3">
    <source>
        <dbReference type="EMBL" id="QBZ63118.1"/>
    </source>
</evidence>
<gene>
    <name evidence="3" type="ORF">PoMZ_12012</name>
</gene>
<dbReference type="SUPFAM" id="SSF51905">
    <property type="entry name" value="FAD/NAD(P)-binding domain"/>
    <property type="match status" value="1"/>
</dbReference>
<name>A0A4V1C7E6_PYROR</name>
<evidence type="ECO:0000259" key="2">
    <source>
        <dbReference type="Pfam" id="PF01593"/>
    </source>
</evidence>
<dbReference type="Pfam" id="PF01593">
    <property type="entry name" value="Amino_oxidase"/>
    <property type="match status" value="1"/>
</dbReference>
<dbReference type="InterPro" id="IPR036188">
    <property type="entry name" value="FAD/NAD-bd_sf"/>
</dbReference>
<proteinExistence type="predicted"/>
<dbReference type="Gene3D" id="3.30.70.1990">
    <property type="match status" value="1"/>
</dbReference>
<sequence length="492" mass="53247">MHATRTLATVFLAAANAAGSVDSDTDAGGPNSTSNVLTRDVTIIGGGVTGSYAATWLHDRGYSFAVVEKQSNLGGHTQTYTDPASGVAIEYGNVFFQDTPLMRDYMQRYNVSFSQIPPINDPSHAIKYYDFKSGQEVGFEPPPGQAVQDGLDRWAKLVESNFSYLDRGYYLPDQVPDELMISFADFVNMHSLGDIVNTAFQIGQGYGDFMRVPTLYAAKILSPALVRQSKQKSMLITPGNGLLYRRSEAEFSQSGSLFLSSTVSRLDRSLDQDGYMSVWVETAVGGNVTARRATKIRTRKLLVTIPPPSALEPGFGPSAAEQSLFSRFSCNHYWAGVVRGAQLPRLEMQNCDRSNQAAVPTMPGIYVFEATPAPDLHTFWYGAQAAVEKQTQTPAGVRAEVLATIQRLRGAAGSPAATGQGGVEFVAVADYSPFACMVDGAAIGQGFYRRLYALQGVGNVWWTGAAWHTHDASLLLEFTSDVLANMTGVKNG</sequence>
<dbReference type="InterPro" id="IPR002937">
    <property type="entry name" value="Amino_oxidase"/>
</dbReference>
<keyword evidence="1" id="KW-0732">Signal</keyword>
<feature type="domain" description="Amine oxidase" evidence="2">
    <location>
        <begin position="53"/>
        <end position="470"/>
    </location>
</feature>
<dbReference type="Proteomes" id="UP000294847">
    <property type="component" value="Chromosome 5"/>
</dbReference>
<dbReference type="AlphaFoldDB" id="A0A4V1C7E6"/>
<evidence type="ECO:0000313" key="4">
    <source>
        <dbReference type="Proteomes" id="UP000294847"/>
    </source>
</evidence>
<organism evidence="3 4">
    <name type="scientific">Pyricularia oryzae</name>
    <name type="common">Rice blast fungus</name>
    <name type="synonym">Magnaporthe oryzae</name>
    <dbReference type="NCBI Taxonomy" id="318829"/>
    <lineage>
        <taxon>Eukaryota</taxon>
        <taxon>Fungi</taxon>
        <taxon>Dikarya</taxon>
        <taxon>Ascomycota</taxon>
        <taxon>Pezizomycotina</taxon>
        <taxon>Sordariomycetes</taxon>
        <taxon>Sordariomycetidae</taxon>
        <taxon>Magnaporthales</taxon>
        <taxon>Pyriculariaceae</taxon>
        <taxon>Pyricularia</taxon>
    </lineage>
</organism>